<dbReference type="CDD" id="cd02068">
    <property type="entry name" value="radical_SAM_B12_BD"/>
    <property type="match status" value="1"/>
</dbReference>
<evidence type="ECO:0000256" key="2">
    <source>
        <dbReference type="ARBA" id="ARBA00022691"/>
    </source>
</evidence>
<accession>A0A1H2DS17</accession>
<sequence length="489" mass="56875">MKLLLIEPNIEGRVGEPPFNIALLKSYIKEKSSHEAKILDLTFKKKNWRKAISEEMNSTDYDLVGITCLIFNFWQALSVAEFIKNNFGTKIMFGGVHPILAPEEVISNDCIDIVCIGEGEQTLLELLDNDLECENLAGIYYKKDGEIVKNSQRKLIEDLDALPFADWDDFDLKRYFKVNVNHMSIMASRGCPYNCTYCCSHALRKTLEGKWVRFRSAENVIEEVKYRIDRFYDKGLRFFQFNDDTFIADKKFAFKFCELYKKHGFHKKILWTANVRANLVDDDIIKEMKSAGCYEAGMGVESGDDYIRNKVYKRNMSMEQIMNAVNTIRKHGLQLHVPIILGAPYDTVEIMENNIKLAKKINAECTLFPVLMPLPKTEIRDICVKEGLIEDDNFQESHAMHTKPVMKTKYVGSKGVGKIVKKARRYLISKYFFEGLKLKGPFFLWDLFLFFVYYKPTLKLEIDNAWKFTIHKYNLARHQKERGIHNPLQ</sequence>
<evidence type="ECO:0000313" key="8">
    <source>
        <dbReference type="EMBL" id="SDT85574.1"/>
    </source>
</evidence>
<dbReference type="PROSITE" id="PS51332">
    <property type="entry name" value="B12_BINDING"/>
    <property type="match status" value="1"/>
</dbReference>
<dbReference type="Gene3D" id="3.40.50.280">
    <property type="entry name" value="Cobalamin-binding domain"/>
    <property type="match status" value="1"/>
</dbReference>
<protein>
    <submittedName>
        <fullName evidence="8">Radical SAM superfamily enzyme YgiQ, UPF0313 family</fullName>
    </submittedName>
</protein>
<dbReference type="GO" id="GO:0003824">
    <property type="term" value="F:catalytic activity"/>
    <property type="evidence" value="ECO:0007669"/>
    <property type="project" value="InterPro"/>
</dbReference>
<dbReference type="PROSITE" id="PS51918">
    <property type="entry name" value="RADICAL_SAM"/>
    <property type="match status" value="1"/>
</dbReference>
<organism evidence="8 9">
    <name type="scientific">Desulfobacula phenolica</name>
    <dbReference type="NCBI Taxonomy" id="90732"/>
    <lineage>
        <taxon>Bacteria</taxon>
        <taxon>Pseudomonadati</taxon>
        <taxon>Thermodesulfobacteriota</taxon>
        <taxon>Desulfobacteria</taxon>
        <taxon>Desulfobacterales</taxon>
        <taxon>Desulfobacteraceae</taxon>
        <taxon>Desulfobacula</taxon>
    </lineage>
</organism>
<dbReference type="GO" id="GO:0031419">
    <property type="term" value="F:cobalamin binding"/>
    <property type="evidence" value="ECO:0007669"/>
    <property type="project" value="InterPro"/>
</dbReference>
<dbReference type="SFLD" id="SFLDG01082">
    <property type="entry name" value="B12-binding_domain_containing"/>
    <property type="match status" value="1"/>
</dbReference>
<evidence type="ECO:0000256" key="1">
    <source>
        <dbReference type="ARBA" id="ARBA00001966"/>
    </source>
</evidence>
<dbReference type="EMBL" id="FNLL01000002">
    <property type="protein sequence ID" value="SDT85574.1"/>
    <property type="molecule type" value="Genomic_DNA"/>
</dbReference>
<dbReference type="Pfam" id="PF02310">
    <property type="entry name" value="B12-binding"/>
    <property type="match status" value="1"/>
</dbReference>
<comment type="cofactor">
    <cofactor evidence="1">
        <name>[4Fe-4S] cluster</name>
        <dbReference type="ChEBI" id="CHEBI:49883"/>
    </cofactor>
</comment>
<dbReference type="Pfam" id="PF04055">
    <property type="entry name" value="Radical_SAM"/>
    <property type="match status" value="1"/>
</dbReference>
<dbReference type="AlphaFoldDB" id="A0A1H2DS17"/>
<dbReference type="RefSeq" id="WP_092230178.1">
    <property type="nucleotide sequence ID" value="NZ_FNLL01000002.1"/>
</dbReference>
<evidence type="ECO:0000256" key="5">
    <source>
        <dbReference type="ARBA" id="ARBA00023014"/>
    </source>
</evidence>
<dbReference type="PANTHER" id="PTHR43409:SF16">
    <property type="entry name" value="SLR0320 PROTEIN"/>
    <property type="match status" value="1"/>
</dbReference>
<dbReference type="Gene3D" id="3.80.30.20">
    <property type="entry name" value="tm_1862 like domain"/>
    <property type="match status" value="1"/>
</dbReference>
<keyword evidence="9" id="KW-1185">Reference proteome</keyword>
<dbReference type="SFLD" id="SFLDS00029">
    <property type="entry name" value="Radical_SAM"/>
    <property type="match status" value="1"/>
</dbReference>
<dbReference type="SFLD" id="SFLDG01123">
    <property type="entry name" value="methyltransferase_(Class_B)"/>
    <property type="match status" value="1"/>
</dbReference>
<gene>
    <name evidence="8" type="ORF">SAMN04487931_10251</name>
</gene>
<dbReference type="SMART" id="SM00729">
    <property type="entry name" value="Elp3"/>
    <property type="match status" value="1"/>
</dbReference>
<feature type="domain" description="Radical SAM core" evidence="7">
    <location>
        <begin position="175"/>
        <end position="414"/>
    </location>
</feature>
<keyword evidence="5" id="KW-0411">Iron-sulfur</keyword>
<dbReference type="GO" id="GO:0046872">
    <property type="term" value="F:metal ion binding"/>
    <property type="evidence" value="ECO:0007669"/>
    <property type="project" value="UniProtKB-KW"/>
</dbReference>
<keyword evidence="3" id="KW-0479">Metal-binding</keyword>
<name>A0A1H2DS17_9BACT</name>
<feature type="domain" description="B12-binding" evidence="6">
    <location>
        <begin position="1"/>
        <end position="137"/>
    </location>
</feature>
<dbReference type="GO" id="GO:0051539">
    <property type="term" value="F:4 iron, 4 sulfur cluster binding"/>
    <property type="evidence" value="ECO:0007669"/>
    <property type="project" value="UniProtKB-KW"/>
</dbReference>
<dbReference type="InterPro" id="IPR007197">
    <property type="entry name" value="rSAM"/>
</dbReference>
<keyword evidence="2" id="KW-0949">S-adenosyl-L-methionine</keyword>
<dbReference type="CDD" id="cd01335">
    <property type="entry name" value="Radical_SAM"/>
    <property type="match status" value="1"/>
</dbReference>
<reference evidence="9" key="1">
    <citation type="submission" date="2016-10" db="EMBL/GenBank/DDBJ databases">
        <authorList>
            <person name="Varghese N."/>
            <person name="Submissions S."/>
        </authorList>
    </citation>
    <scope>NUCLEOTIDE SEQUENCE [LARGE SCALE GENOMIC DNA]</scope>
    <source>
        <strain evidence="9">DSM 3384</strain>
    </source>
</reference>
<dbReference type="InterPro" id="IPR051198">
    <property type="entry name" value="BchE-like"/>
</dbReference>
<dbReference type="InterPro" id="IPR006638">
    <property type="entry name" value="Elp3/MiaA/NifB-like_rSAM"/>
</dbReference>
<dbReference type="Proteomes" id="UP000199608">
    <property type="component" value="Unassembled WGS sequence"/>
</dbReference>
<evidence type="ECO:0000259" key="6">
    <source>
        <dbReference type="PROSITE" id="PS51332"/>
    </source>
</evidence>
<dbReference type="InterPro" id="IPR058240">
    <property type="entry name" value="rSAM_sf"/>
</dbReference>
<dbReference type="PANTHER" id="PTHR43409">
    <property type="entry name" value="ANAEROBIC MAGNESIUM-PROTOPORPHYRIN IX MONOMETHYL ESTER CYCLASE-RELATED"/>
    <property type="match status" value="1"/>
</dbReference>
<proteinExistence type="predicted"/>
<evidence type="ECO:0000256" key="3">
    <source>
        <dbReference type="ARBA" id="ARBA00022723"/>
    </source>
</evidence>
<dbReference type="SUPFAM" id="SSF102114">
    <property type="entry name" value="Radical SAM enzymes"/>
    <property type="match status" value="1"/>
</dbReference>
<keyword evidence="4" id="KW-0408">Iron</keyword>
<dbReference type="GO" id="GO:0005829">
    <property type="term" value="C:cytosol"/>
    <property type="evidence" value="ECO:0007669"/>
    <property type="project" value="TreeGrafter"/>
</dbReference>
<dbReference type="InterPro" id="IPR023404">
    <property type="entry name" value="rSAM_horseshoe"/>
</dbReference>
<evidence type="ECO:0000259" key="7">
    <source>
        <dbReference type="PROSITE" id="PS51918"/>
    </source>
</evidence>
<dbReference type="InterPro" id="IPR006158">
    <property type="entry name" value="Cobalamin-bd"/>
</dbReference>
<dbReference type="InterPro" id="IPR034466">
    <property type="entry name" value="Methyltransferase_Class_B"/>
</dbReference>
<evidence type="ECO:0000256" key="4">
    <source>
        <dbReference type="ARBA" id="ARBA00023004"/>
    </source>
</evidence>
<evidence type="ECO:0000313" key="9">
    <source>
        <dbReference type="Proteomes" id="UP000199608"/>
    </source>
</evidence>